<dbReference type="SMART" id="SM00382">
    <property type="entry name" value="AAA"/>
    <property type="match status" value="1"/>
</dbReference>
<keyword evidence="8 10" id="KW-0472">Membrane</keyword>
<dbReference type="Pfam" id="PF00664">
    <property type="entry name" value="ABC_membrane"/>
    <property type="match status" value="1"/>
</dbReference>
<feature type="transmembrane region" description="Helical" evidence="10">
    <location>
        <begin position="182"/>
        <end position="202"/>
    </location>
</feature>
<feature type="transmembrane region" description="Helical" evidence="10">
    <location>
        <begin position="53"/>
        <end position="71"/>
    </location>
</feature>
<dbReference type="PANTHER" id="PTHR43394">
    <property type="entry name" value="ATP-DEPENDENT PERMEASE MDL1, MITOCHONDRIAL"/>
    <property type="match status" value="1"/>
</dbReference>
<dbReference type="Gene3D" id="1.20.1560.10">
    <property type="entry name" value="ABC transporter type 1, transmembrane domain"/>
    <property type="match status" value="1"/>
</dbReference>
<dbReference type="FunFam" id="3.40.50.300:FF:000287">
    <property type="entry name" value="Multidrug ABC transporter ATP-binding protein"/>
    <property type="match status" value="1"/>
</dbReference>
<dbReference type="InterPro" id="IPR003593">
    <property type="entry name" value="AAA+_ATPase"/>
</dbReference>
<evidence type="ECO:0000256" key="5">
    <source>
        <dbReference type="ARBA" id="ARBA00022741"/>
    </source>
</evidence>
<evidence type="ECO:0000256" key="3">
    <source>
        <dbReference type="ARBA" id="ARBA00022475"/>
    </source>
</evidence>
<dbReference type="InterPro" id="IPR039421">
    <property type="entry name" value="Type_1_exporter"/>
</dbReference>
<dbReference type="AlphaFoldDB" id="E0E158"/>
<keyword evidence="14" id="KW-1185">Reference proteome</keyword>
<evidence type="ECO:0000259" key="12">
    <source>
        <dbReference type="PROSITE" id="PS50929"/>
    </source>
</evidence>
<comment type="subcellular location">
    <subcellularLocation>
        <location evidence="1">Cell membrane</location>
        <topology evidence="1">Multi-pass membrane protein</topology>
    </subcellularLocation>
</comment>
<keyword evidence="7 10" id="KW-1133">Transmembrane helix</keyword>
<evidence type="ECO:0000256" key="2">
    <source>
        <dbReference type="ARBA" id="ARBA00022448"/>
    </source>
</evidence>
<dbReference type="SUPFAM" id="SSF90123">
    <property type="entry name" value="ABC transporter transmembrane region"/>
    <property type="match status" value="1"/>
</dbReference>
<dbReference type="CDD" id="cd18547">
    <property type="entry name" value="ABC_6TM_Tm288_like"/>
    <property type="match status" value="1"/>
</dbReference>
<organism evidence="13 14">
    <name type="scientific">Peptostreptococcus stomatis DSM 17678</name>
    <dbReference type="NCBI Taxonomy" id="596315"/>
    <lineage>
        <taxon>Bacteria</taxon>
        <taxon>Bacillati</taxon>
        <taxon>Bacillota</taxon>
        <taxon>Clostridia</taxon>
        <taxon>Peptostreptococcales</taxon>
        <taxon>Peptostreptococcaceae</taxon>
        <taxon>Peptostreptococcus</taxon>
    </lineage>
</organism>
<dbReference type="Gene3D" id="3.40.50.300">
    <property type="entry name" value="P-loop containing nucleotide triphosphate hydrolases"/>
    <property type="match status" value="1"/>
</dbReference>
<dbReference type="InterPro" id="IPR027417">
    <property type="entry name" value="P-loop_NTPase"/>
</dbReference>
<dbReference type="InterPro" id="IPR017871">
    <property type="entry name" value="ABC_transporter-like_CS"/>
</dbReference>
<dbReference type="PROSITE" id="PS00211">
    <property type="entry name" value="ABC_TRANSPORTER_1"/>
    <property type="match status" value="1"/>
</dbReference>
<keyword evidence="2" id="KW-0813">Transport</keyword>
<keyword evidence="6" id="KW-0067">ATP-binding</keyword>
<reference evidence="13 14" key="1">
    <citation type="submission" date="2010-08" db="EMBL/GenBank/DDBJ databases">
        <authorList>
            <person name="Harkins D.M."/>
            <person name="Madupu R."/>
            <person name="Durkin A.S."/>
            <person name="Torralba M."/>
            <person name="Methe B."/>
            <person name="Sutton G.G."/>
            <person name="Nelson K.E."/>
        </authorList>
    </citation>
    <scope>NUCLEOTIDE SEQUENCE [LARGE SCALE GENOMIC DNA]</scope>
    <source>
        <strain evidence="13 14">DSM 17678</strain>
    </source>
</reference>
<dbReference type="GO" id="GO:0005524">
    <property type="term" value="F:ATP binding"/>
    <property type="evidence" value="ECO:0007669"/>
    <property type="project" value="UniProtKB-KW"/>
</dbReference>
<feature type="domain" description="ABC transmembrane type-1" evidence="12">
    <location>
        <begin position="56"/>
        <end position="349"/>
    </location>
</feature>
<dbReference type="PANTHER" id="PTHR43394:SF1">
    <property type="entry name" value="ATP-BINDING CASSETTE SUB-FAMILY B MEMBER 10, MITOCHONDRIAL"/>
    <property type="match status" value="1"/>
</dbReference>
<proteinExistence type="predicted"/>
<dbReference type="InterPro" id="IPR003439">
    <property type="entry name" value="ABC_transporter-like_ATP-bd"/>
</dbReference>
<name>E0E158_9FIRM</name>
<feature type="transmembrane region" description="Helical" evidence="10">
    <location>
        <begin position="208"/>
        <end position="225"/>
    </location>
</feature>
<dbReference type="STRING" id="596315.HMPREF0634_0410"/>
<protein>
    <submittedName>
        <fullName evidence="13">ABC transporter transmembrane region</fullName>
    </submittedName>
</protein>
<dbReference type="Pfam" id="PF00005">
    <property type="entry name" value="ABC_tran"/>
    <property type="match status" value="1"/>
</dbReference>
<feature type="transmembrane region" description="Helical" evidence="10">
    <location>
        <begin position="293"/>
        <end position="314"/>
    </location>
</feature>
<evidence type="ECO:0000256" key="4">
    <source>
        <dbReference type="ARBA" id="ARBA00022692"/>
    </source>
</evidence>
<dbReference type="eggNOG" id="COG1132">
    <property type="taxonomic scope" value="Bacteria"/>
</dbReference>
<evidence type="ECO:0000256" key="7">
    <source>
        <dbReference type="ARBA" id="ARBA00022989"/>
    </source>
</evidence>
<comment type="caution">
    <text evidence="13">The sequence shown here is derived from an EMBL/GenBank/DDBJ whole genome shotgun (WGS) entry which is preliminary data.</text>
</comment>
<sequence>MLSRKTNNRSSKTDKNKRKTQKNRSKADQEKKKGNNFSKTMKRLLDYTCGDKLNILIVLIFSVVSTIFAIVGPKIMGTATTEIFNGLVSKIRDGGQGIDFNKILKIILVLVILYIISSVFSYAQSYIMSGVAQRISYKLRQEISQKINRLPMAYFDRNSKGDIISRVTNDVDTLSQTLNQSLMQMITSIITLVGVFIMMLSINLIMTIAALVVMPLTMLILSLVIRKSQVFFKQQQKYLGDMNGKIEETFSGQNIVRGYNGEKFELNEFDTINRKLYDTGWKSQFLSSIMMPIMNFVGNLGYAIVSILGGYMAINGRISVGDIQAFIQYMRSFTQPLNQIAQIMNLLQSTVAAADRIFEFLDEEEIDLSKKDILEGPVQGNIKFDHVRFGYKSDNIIIKDFSLDIKAGQKVAIVGPTGAGKTTIVKLLMRFYGLNSGKIYLDGVDIESLDLESYRKNFAMVLQDTWLFSGTIMENLKYGRLDASDEDVYKAAKAAHVDRFIMTQKQGYDTILTEDSKNISQGQKQLLTIARAILSDPKILILDEATSSVDTRTEVLIQQAMDNLIKDRTSFIIAHRLSTIRNADLILVLNEGDIVEQGSHDELLAKDGFYSNLYRSQYEELEGAN</sequence>
<dbReference type="SUPFAM" id="SSF52540">
    <property type="entry name" value="P-loop containing nucleoside triphosphate hydrolases"/>
    <property type="match status" value="1"/>
</dbReference>
<evidence type="ECO:0000313" key="14">
    <source>
        <dbReference type="Proteomes" id="UP000003244"/>
    </source>
</evidence>
<dbReference type="PROSITE" id="PS50929">
    <property type="entry name" value="ABC_TM1F"/>
    <property type="match status" value="1"/>
</dbReference>
<dbReference type="FunFam" id="1.20.1560.10:FF:000011">
    <property type="entry name" value="Multidrug ABC transporter ATP-binding protein"/>
    <property type="match status" value="1"/>
</dbReference>
<evidence type="ECO:0000259" key="11">
    <source>
        <dbReference type="PROSITE" id="PS50893"/>
    </source>
</evidence>
<feature type="domain" description="ABC transporter" evidence="11">
    <location>
        <begin position="382"/>
        <end position="616"/>
    </location>
</feature>
<dbReference type="OrthoDB" id="9762778at2"/>
<gene>
    <name evidence="13" type="ORF">HMPREF0634_0410</name>
</gene>
<evidence type="ECO:0000256" key="8">
    <source>
        <dbReference type="ARBA" id="ARBA00023136"/>
    </source>
</evidence>
<keyword evidence="5" id="KW-0547">Nucleotide-binding</keyword>
<dbReference type="InterPro" id="IPR036640">
    <property type="entry name" value="ABC1_TM_sf"/>
</dbReference>
<evidence type="ECO:0000256" key="1">
    <source>
        <dbReference type="ARBA" id="ARBA00004651"/>
    </source>
</evidence>
<feature type="compositionally biased region" description="Polar residues" evidence="9">
    <location>
        <begin position="1"/>
        <end position="10"/>
    </location>
</feature>
<dbReference type="GO" id="GO:0015421">
    <property type="term" value="F:ABC-type oligopeptide transporter activity"/>
    <property type="evidence" value="ECO:0007669"/>
    <property type="project" value="TreeGrafter"/>
</dbReference>
<accession>E0E158</accession>
<dbReference type="CDD" id="cd03254">
    <property type="entry name" value="ABCC_Glucan_exporter_like"/>
    <property type="match status" value="1"/>
</dbReference>
<dbReference type="Proteomes" id="UP000003244">
    <property type="component" value="Unassembled WGS sequence"/>
</dbReference>
<evidence type="ECO:0000313" key="13">
    <source>
        <dbReference type="EMBL" id="EFM65353.1"/>
    </source>
</evidence>
<keyword evidence="3" id="KW-1003">Cell membrane</keyword>
<feature type="compositionally biased region" description="Basic residues" evidence="9">
    <location>
        <begin position="15"/>
        <end position="24"/>
    </location>
</feature>
<feature type="region of interest" description="Disordered" evidence="9">
    <location>
        <begin position="1"/>
        <end position="33"/>
    </location>
</feature>
<dbReference type="InterPro" id="IPR011527">
    <property type="entry name" value="ABC1_TM_dom"/>
</dbReference>
<dbReference type="EMBL" id="ADGQ01000004">
    <property type="protein sequence ID" value="EFM65353.1"/>
    <property type="molecule type" value="Genomic_DNA"/>
</dbReference>
<evidence type="ECO:0000256" key="6">
    <source>
        <dbReference type="ARBA" id="ARBA00022840"/>
    </source>
</evidence>
<dbReference type="PROSITE" id="PS50893">
    <property type="entry name" value="ABC_TRANSPORTER_2"/>
    <property type="match status" value="1"/>
</dbReference>
<feature type="transmembrane region" description="Helical" evidence="10">
    <location>
        <begin position="103"/>
        <end position="123"/>
    </location>
</feature>
<keyword evidence="4 10" id="KW-0812">Transmembrane</keyword>
<evidence type="ECO:0000256" key="9">
    <source>
        <dbReference type="SAM" id="MobiDB-lite"/>
    </source>
</evidence>
<evidence type="ECO:0000256" key="10">
    <source>
        <dbReference type="SAM" id="Phobius"/>
    </source>
</evidence>
<dbReference type="GO" id="GO:0016887">
    <property type="term" value="F:ATP hydrolysis activity"/>
    <property type="evidence" value="ECO:0007669"/>
    <property type="project" value="InterPro"/>
</dbReference>
<dbReference type="GO" id="GO:0005886">
    <property type="term" value="C:plasma membrane"/>
    <property type="evidence" value="ECO:0007669"/>
    <property type="project" value="UniProtKB-SubCell"/>
</dbReference>